<proteinExistence type="predicted"/>
<dbReference type="CDD" id="cd07064">
    <property type="entry name" value="AlkD_like_1"/>
    <property type="match status" value="1"/>
</dbReference>
<dbReference type="RefSeq" id="WP_068168866.1">
    <property type="nucleotide sequence ID" value="NZ_CP061538.1"/>
</dbReference>
<protein>
    <submittedName>
        <fullName evidence="1">DNA alkylation repair protein</fullName>
    </submittedName>
</protein>
<dbReference type="InterPro" id="IPR014825">
    <property type="entry name" value="DNA_alkylation"/>
</dbReference>
<organism evidence="1 2">
    <name type="scientific">Rothia amarae</name>
    <dbReference type="NCBI Taxonomy" id="169480"/>
    <lineage>
        <taxon>Bacteria</taxon>
        <taxon>Bacillati</taxon>
        <taxon>Actinomycetota</taxon>
        <taxon>Actinomycetes</taxon>
        <taxon>Micrococcales</taxon>
        <taxon>Micrococcaceae</taxon>
        <taxon>Rothia</taxon>
    </lineage>
</organism>
<evidence type="ECO:0000313" key="2">
    <source>
        <dbReference type="Proteomes" id="UP000516421"/>
    </source>
</evidence>
<dbReference type="PANTHER" id="PTHR34070:SF1">
    <property type="entry name" value="DNA ALKYLATION REPAIR PROTEIN"/>
    <property type="match status" value="1"/>
</dbReference>
<sequence length="219" mass="25576">MLDAADPAIAVGMSAYMRDQFSFLGLKSPLRREIFKPDLAELKKEAKIDGINQDFVEHAWAQEGREFLYNALDYLVAVKKYLQPADIPWLRSLAERKTWWCSIDRLNRIIGDVALRHPELNQMLLNEWAVDDNFWIRRIAIDHQLTRKEKTNPDLLEAIIVKNFGSSEFFINKAIGWSLRDYSKVNPQWVRDFLARYGEKMAPLSIREASKYILKGLFI</sequence>
<dbReference type="AlphaFoldDB" id="A0A7H2BJM7"/>
<dbReference type="EMBL" id="CP061538">
    <property type="protein sequence ID" value="QNV39873.1"/>
    <property type="molecule type" value="Genomic_DNA"/>
</dbReference>
<dbReference type="SUPFAM" id="SSF48371">
    <property type="entry name" value="ARM repeat"/>
    <property type="match status" value="1"/>
</dbReference>
<dbReference type="Pfam" id="PF08713">
    <property type="entry name" value="DNA_alkylation"/>
    <property type="match status" value="1"/>
</dbReference>
<dbReference type="Gene3D" id="1.20.1660.10">
    <property type="entry name" value="Hypothetical protein (EF3068)"/>
    <property type="match status" value="1"/>
</dbReference>
<keyword evidence="2" id="KW-1185">Reference proteome</keyword>
<reference evidence="1 2" key="1">
    <citation type="submission" date="2020-09" db="EMBL/GenBank/DDBJ databases">
        <title>Investigation of environmental microbe.</title>
        <authorList>
            <person name="Ou Y."/>
            <person name="Kang Q."/>
        </authorList>
    </citation>
    <scope>NUCLEOTIDE SEQUENCE [LARGE SCALE GENOMIC DNA]</scope>
    <source>
        <strain evidence="1 2">KJZ-9</strain>
    </source>
</reference>
<dbReference type="KEGG" id="rama:IDM48_11095"/>
<dbReference type="PANTHER" id="PTHR34070">
    <property type="entry name" value="ARMADILLO-TYPE FOLD"/>
    <property type="match status" value="1"/>
</dbReference>
<accession>A0A7H2BJM7</accession>
<gene>
    <name evidence="1" type="ORF">IDM48_11095</name>
</gene>
<evidence type="ECO:0000313" key="1">
    <source>
        <dbReference type="EMBL" id="QNV39873.1"/>
    </source>
</evidence>
<dbReference type="Proteomes" id="UP000516421">
    <property type="component" value="Chromosome"/>
</dbReference>
<dbReference type="Gene3D" id="1.25.40.290">
    <property type="entry name" value="ARM repeat domains"/>
    <property type="match status" value="1"/>
</dbReference>
<name>A0A7H2BJM7_9MICC</name>
<dbReference type="InterPro" id="IPR016024">
    <property type="entry name" value="ARM-type_fold"/>
</dbReference>